<dbReference type="InterPro" id="IPR011333">
    <property type="entry name" value="SKP1/BTB/POZ_sf"/>
</dbReference>
<evidence type="ECO:0000313" key="2">
    <source>
        <dbReference type="Proteomes" id="UP001303160"/>
    </source>
</evidence>
<protein>
    <recommendedName>
        <fullName evidence="3">BTB domain-containing protein</fullName>
    </recommendedName>
</protein>
<dbReference type="Gene3D" id="3.30.710.10">
    <property type="entry name" value="Potassium Channel Kv1.1, Chain A"/>
    <property type="match status" value="1"/>
</dbReference>
<evidence type="ECO:0008006" key="3">
    <source>
        <dbReference type="Google" id="ProtNLM"/>
    </source>
</evidence>
<comment type="caution">
    <text evidence="1">The sequence shown here is derived from an EMBL/GenBank/DDBJ whole genome shotgun (WGS) entry which is preliminary data.</text>
</comment>
<dbReference type="SUPFAM" id="SSF54695">
    <property type="entry name" value="POZ domain"/>
    <property type="match status" value="1"/>
</dbReference>
<sequence>MGPEPVDVVSLFGIPPSTLASKSEPNPDPIVLDHDGDLFLVVGGQFRKKTTFQVDASALRRASPVWKAMLFGPWKESKPQDGSKWIVKLPEDDVDALTVILGIIHNNYDSVPSDMTNVLLLWNILVVCDKYDMTRVLKPWIPSWAKNMKSLKNAHMQTIYIAWELGEEDWFASIFKDLVFNSGINRRDQLECILFGFWSLGFITTHLQPDRILDDIASIRLFLLKGLLDFLNTEIDLRLDDRKQGTSGQYACLHRNAACDDLLLGGIIRLTSKSLNDALPSLFGGVPSPPKPPTPLQDAILPPRDATKIRISVETVQSVCSTAFQHMKLHANAVQNGPRSHLFSHANCNPAERFATFVAKISSEASSKIDEILSSDDYKGRMANQRKKIGLKSS</sequence>
<gene>
    <name evidence="1" type="ORF">QBC40DRAFT_85409</name>
</gene>
<reference evidence="1" key="2">
    <citation type="submission" date="2023-05" db="EMBL/GenBank/DDBJ databases">
        <authorList>
            <consortium name="Lawrence Berkeley National Laboratory"/>
            <person name="Steindorff A."/>
            <person name="Hensen N."/>
            <person name="Bonometti L."/>
            <person name="Westerberg I."/>
            <person name="Brannstrom I.O."/>
            <person name="Guillou S."/>
            <person name="Cros-Aarteil S."/>
            <person name="Calhoun S."/>
            <person name="Haridas S."/>
            <person name="Kuo A."/>
            <person name="Mondo S."/>
            <person name="Pangilinan J."/>
            <person name="Riley R."/>
            <person name="Labutti K."/>
            <person name="Andreopoulos B."/>
            <person name="Lipzen A."/>
            <person name="Chen C."/>
            <person name="Yanf M."/>
            <person name="Daum C."/>
            <person name="Ng V."/>
            <person name="Clum A."/>
            <person name="Ohm R."/>
            <person name="Martin F."/>
            <person name="Silar P."/>
            <person name="Natvig D."/>
            <person name="Lalanne C."/>
            <person name="Gautier V."/>
            <person name="Ament-Velasquez S.L."/>
            <person name="Kruys A."/>
            <person name="Hutchinson M.I."/>
            <person name="Powell A.J."/>
            <person name="Barry K."/>
            <person name="Miller A.N."/>
            <person name="Grigoriev I.V."/>
            <person name="Debuchy R."/>
            <person name="Gladieux P."/>
            <person name="Thoren M.H."/>
            <person name="Johannesson H."/>
        </authorList>
    </citation>
    <scope>NUCLEOTIDE SEQUENCE</scope>
    <source>
        <strain evidence="1">CBS 315.58</strain>
    </source>
</reference>
<dbReference type="CDD" id="cd18186">
    <property type="entry name" value="BTB_POZ_ZBTB_KLHL-like"/>
    <property type="match status" value="1"/>
</dbReference>
<dbReference type="EMBL" id="MU863935">
    <property type="protein sequence ID" value="KAK4199190.1"/>
    <property type="molecule type" value="Genomic_DNA"/>
</dbReference>
<dbReference type="AlphaFoldDB" id="A0AAN6XH00"/>
<proteinExistence type="predicted"/>
<organism evidence="1 2">
    <name type="scientific">Triangularia verruculosa</name>
    <dbReference type="NCBI Taxonomy" id="2587418"/>
    <lineage>
        <taxon>Eukaryota</taxon>
        <taxon>Fungi</taxon>
        <taxon>Dikarya</taxon>
        <taxon>Ascomycota</taxon>
        <taxon>Pezizomycotina</taxon>
        <taxon>Sordariomycetes</taxon>
        <taxon>Sordariomycetidae</taxon>
        <taxon>Sordariales</taxon>
        <taxon>Podosporaceae</taxon>
        <taxon>Triangularia</taxon>
    </lineage>
</organism>
<accession>A0AAN6XH00</accession>
<keyword evidence="2" id="KW-1185">Reference proteome</keyword>
<reference evidence="1" key="1">
    <citation type="journal article" date="2023" name="Mol. Phylogenet. Evol.">
        <title>Genome-scale phylogeny and comparative genomics of the fungal order Sordariales.</title>
        <authorList>
            <person name="Hensen N."/>
            <person name="Bonometti L."/>
            <person name="Westerberg I."/>
            <person name="Brannstrom I.O."/>
            <person name="Guillou S."/>
            <person name="Cros-Aarteil S."/>
            <person name="Calhoun S."/>
            <person name="Haridas S."/>
            <person name="Kuo A."/>
            <person name="Mondo S."/>
            <person name="Pangilinan J."/>
            <person name="Riley R."/>
            <person name="LaButti K."/>
            <person name="Andreopoulos B."/>
            <person name="Lipzen A."/>
            <person name="Chen C."/>
            <person name="Yan M."/>
            <person name="Daum C."/>
            <person name="Ng V."/>
            <person name="Clum A."/>
            <person name="Steindorff A."/>
            <person name="Ohm R.A."/>
            <person name="Martin F."/>
            <person name="Silar P."/>
            <person name="Natvig D.O."/>
            <person name="Lalanne C."/>
            <person name="Gautier V."/>
            <person name="Ament-Velasquez S.L."/>
            <person name="Kruys A."/>
            <person name="Hutchinson M.I."/>
            <person name="Powell A.J."/>
            <person name="Barry K."/>
            <person name="Miller A.N."/>
            <person name="Grigoriev I.V."/>
            <person name="Debuchy R."/>
            <person name="Gladieux P."/>
            <person name="Hiltunen Thoren M."/>
            <person name="Johannesson H."/>
        </authorList>
    </citation>
    <scope>NUCLEOTIDE SEQUENCE</scope>
    <source>
        <strain evidence="1">CBS 315.58</strain>
    </source>
</reference>
<name>A0AAN6XH00_9PEZI</name>
<dbReference type="Proteomes" id="UP001303160">
    <property type="component" value="Unassembled WGS sequence"/>
</dbReference>
<evidence type="ECO:0000313" key="1">
    <source>
        <dbReference type="EMBL" id="KAK4199190.1"/>
    </source>
</evidence>